<evidence type="ECO:0000256" key="7">
    <source>
        <dbReference type="SAM" id="Phobius"/>
    </source>
</evidence>
<dbReference type="RefSeq" id="WP_229642457.1">
    <property type="nucleotide sequence ID" value="NZ_JADWDC010000079.1"/>
</dbReference>
<evidence type="ECO:0000256" key="6">
    <source>
        <dbReference type="PROSITE-ProRule" id="PRU00433"/>
    </source>
</evidence>
<dbReference type="SUPFAM" id="SSF46626">
    <property type="entry name" value="Cytochrome c"/>
    <property type="match status" value="2"/>
</dbReference>
<dbReference type="InterPro" id="IPR051395">
    <property type="entry name" value="Cytochrome_c_Peroxidase/MauG"/>
</dbReference>
<dbReference type="EMBL" id="JADWDC010000079">
    <property type="protein sequence ID" value="MCC0179358.1"/>
    <property type="molecule type" value="Genomic_DNA"/>
</dbReference>
<accession>A0A964BTG5</accession>
<dbReference type="GO" id="GO:0004130">
    <property type="term" value="F:cytochrome-c peroxidase activity"/>
    <property type="evidence" value="ECO:0007669"/>
    <property type="project" value="TreeGrafter"/>
</dbReference>
<keyword evidence="7" id="KW-1133">Transmembrane helix</keyword>
<comment type="caution">
    <text evidence="9">The sequence shown here is derived from an EMBL/GenBank/DDBJ whole genome shotgun (WGS) entry which is preliminary data.</text>
</comment>
<evidence type="ECO:0000256" key="1">
    <source>
        <dbReference type="ARBA" id="ARBA00004196"/>
    </source>
</evidence>
<dbReference type="Pfam" id="PF03150">
    <property type="entry name" value="CCP_MauG"/>
    <property type="match status" value="1"/>
</dbReference>
<comment type="subcellular location">
    <subcellularLocation>
        <location evidence="1">Cell envelope</location>
    </subcellularLocation>
</comment>
<evidence type="ECO:0000256" key="3">
    <source>
        <dbReference type="ARBA" id="ARBA00022723"/>
    </source>
</evidence>
<dbReference type="PROSITE" id="PS51007">
    <property type="entry name" value="CYTC"/>
    <property type="match status" value="1"/>
</dbReference>
<keyword evidence="4" id="KW-0560">Oxidoreductase</keyword>
<protein>
    <submittedName>
        <fullName evidence="9">Cytochrome C peroxidase</fullName>
    </submittedName>
</protein>
<keyword evidence="7" id="KW-0472">Membrane</keyword>
<keyword evidence="9" id="KW-0575">Peroxidase</keyword>
<dbReference type="AlphaFoldDB" id="A0A964BTG5"/>
<dbReference type="InterPro" id="IPR009056">
    <property type="entry name" value="Cyt_c-like_dom"/>
</dbReference>
<dbReference type="GO" id="GO:0020037">
    <property type="term" value="F:heme binding"/>
    <property type="evidence" value="ECO:0007669"/>
    <property type="project" value="InterPro"/>
</dbReference>
<dbReference type="GO" id="GO:0046872">
    <property type="term" value="F:metal ion binding"/>
    <property type="evidence" value="ECO:0007669"/>
    <property type="project" value="UniProtKB-KW"/>
</dbReference>
<evidence type="ECO:0000256" key="4">
    <source>
        <dbReference type="ARBA" id="ARBA00023002"/>
    </source>
</evidence>
<keyword evidence="2 6" id="KW-0349">Heme</keyword>
<keyword evidence="10" id="KW-1185">Reference proteome</keyword>
<feature type="domain" description="Cytochrome c" evidence="8">
    <location>
        <begin position="298"/>
        <end position="428"/>
    </location>
</feature>
<dbReference type="Gene3D" id="1.10.760.10">
    <property type="entry name" value="Cytochrome c-like domain"/>
    <property type="match status" value="2"/>
</dbReference>
<evidence type="ECO:0000256" key="5">
    <source>
        <dbReference type="ARBA" id="ARBA00023004"/>
    </source>
</evidence>
<keyword evidence="5 6" id="KW-0408">Iron</keyword>
<evidence type="ECO:0000256" key="2">
    <source>
        <dbReference type="ARBA" id="ARBA00022617"/>
    </source>
</evidence>
<proteinExistence type="predicted"/>
<evidence type="ECO:0000313" key="9">
    <source>
        <dbReference type="EMBL" id="MCC0179358.1"/>
    </source>
</evidence>
<dbReference type="Proteomes" id="UP000729733">
    <property type="component" value="Unassembled WGS sequence"/>
</dbReference>
<feature type="transmembrane region" description="Helical" evidence="7">
    <location>
        <begin position="12"/>
        <end position="30"/>
    </location>
</feature>
<evidence type="ECO:0000259" key="8">
    <source>
        <dbReference type="PROSITE" id="PS51007"/>
    </source>
</evidence>
<dbReference type="GO" id="GO:0009055">
    <property type="term" value="F:electron transfer activity"/>
    <property type="evidence" value="ECO:0007669"/>
    <property type="project" value="InterPro"/>
</dbReference>
<dbReference type="InterPro" id="IPR004852">
    <property type="entry name" value="Di-haem_cyt_c_peroxidsae"/>
</dbReference>
<gene>
    <name evidence="9" type="ORF">I4641_20565</name>
</gene>
<dbReference type="PANTHER" id="PTHR30600">
    <property type="entry name" value="CYTOCHROME C PEROXIDASE-RELATED"/>
    <property type="match status" value="1"/>
</dbReference>
<dbReference type="InterPro" id="IPR036909">
    <property type="entry name" value="Cyt_c-like_dom_sf"/>
</dbReference>
<sequence length="463" mass="51804">MKKNRFNFYDLIINRIFAIAINVFLASLLVNCFIVESAQALNTVTTGNNINQHSPYLSLKLKQLVKAASPNNKVESFILPEEQNFSAIPTDIQNPLTPEKIRLGKLLFHETAMTINPPNQKYWQQGSCATCHFAEAGFKSNLPLAFGVGGMGWNQDRKPDSEVSYTNIDKQKITAPSILNSAYQDVMLWDGRAGTYGMNSQEPFIQKTYINRYGLQGLETQAIDGIKTHKMGTAAIATIPEYQKLFAEAFPDRPYLKAEIKDVKNAGLAIAAYERTILANQAPFQKWLKGDRDAMSSKELKGGIVFFSSSCIHCHTGPNLAISNFRAVGFADHFQEISGLNLGRGKITRKAKDDFKFKVPQLYNLIDSSPYGHGASFKTLREVVEYFNDAEPQKKEALYSGNLSVWFKPLNLSEEQLDDLTAFLETGLRDPNLTRYVPDRIPSGLCFPNNDPLSQKQLNCDSN</sequence>
<reference evidence="9" key="1">
    <citation type="journal article" date="2021" name="Antonie Van Leeuwenhoek">
        <title>Draft genome and description of Waterburya agarophytonicola gen. nov. sp. nov. (Pleurocapsales, Cyanobacteria): a seaweed symbiont.</title>
        <authorList>
            <person name="Bonthond G."/>
            <person name="Shalygin S."/>
            <person name="Bayer T."/>
            <person name="Weinberger F."/>
        </authorList>
    </citation>
    <scope>NUCLEOTIDE SEQUENCE</scope>
    <source>
        <strain evidence="9">KI4</strain>
    </source>
</reference>
<keyword evidence="3 6" id="KW-0479">Metal-binding</keyword>
<keyword evidence="7" id="KW-0812">Transmembrane</keyword>
<evidence type="ECO:0000313" key="10">
    <source>
        <dbReference type="Proteomes" id="UP000729733"/>
    </source>
</evidence>
<dbReference type="GO" id="GO:0030313">
    <property type="term" value="C:cell envelope"/>
    <property type="evidence" value="ECO:0007669"/>
    <property type="project" value="UniProtKB-SubCell"/>
</dbReference>
<name>A0A964BTG5_9CYAN</name>
<organism evidence="9 10">
    <name type="scientific">Waterburya agarophytonicola KI4</name>
    <dbReference type="NCBI Taxonomy" id="2874699"/>
    <lineage>
        <taxon>Bacteria</taxon>
        <taxon>Bacillati</taxon>
        <taxon>Cyanobacteriota</taxon>
        <taxon>Cyanophyceae</taxon>
        <taxon>Pleurocapsales</taxon>
        <taxon>Hyellaceae</taxon>
        <taxon>Waterburya</taxon>
        <taxon>Waterburya agarophytonicola</taxon>
    </lineage>
</organism>